<dbReference type="AlphaFoldDB" id="A0A2H0KBC0"/>
<evidence type="ECO:0000313" key="2">
    <source>
        <dbReference type="Proteomes" id="UP000229342"/>
    </source>
</evidence>
<organism evidence="1 2">
    <name type="scientific">Candidatus Taylorbacteria bacterium CG11_big_fil_rev_8_21_14_0_20_46_11</name>
    <dbReference type="NCBI Taxonomy" id="1975025"/>
    <lineage>
        <taxon>Bacteria</taxon>
        <taxon>Candidatus Tayloriibacteriota</taxon>
    </lineage>
</organism>
<evidence type="ECO:0000313" key="1">
    <source>
        <dbReference type="EMBL" id="PIQ68507.1"/>
    </source>
</evidence>
<name>A0A2H0KBC0_9BACT</name>
<comment type="caution">
    <text evidence="1">The sequence shown here is derived from an EMBL/GenBank/DDBJ whole genome shotgun (WGS) entry which is preliminary data.</text>
</comment>
<dbReference type="Proteomes" id="UP000229342">
    <property type="component" value="Unassembled WGS sequence"/>
</dbReference>
<accession>A0A2H0KBC0</accession>
<sequence length="175" mass="19890">MARIIKLTQALKRQPDDLNGLLKKAVVLRKKLPDMEGTFVVKNLKALLSAKISDVLLKKDMIDSACFLCGIHIAQLLSDLTVTAPESWYAIDYILKSNQRGDPSALKQGANVCFLICAVFKERGEHRAMTYRDYESMGMGLYFQFYSQTGKEIGYHMGRQYRLMVRVTNECLKTL</sequence>
<gene>
    <name evidence="1" type="ORF">COV91_03785</name>
</gene>
<proteinExistence type="predicted"/>
<dbReference type="EMBL" id="PCVG01000046">
    <property type="protein sequence ID" value="PIQ68507.1"/>
    <property type="molecule type" value="Genomic_DNA"/>
</dbReference>
<reference evidence="1 2" key="1">
    <citation type="submission" date="2017-09" db="EMBL/GenBank/DDBJ databases">
        <title>Depth-based differentiation of microbial function through sediment-hosted aquifers and enrichment of novel symbionts in the deep terrestrial subsurface.</title>
        <authorList>
            <person name="Probst A.J."/>
            <person name="Ladd B."/>
            <person name="Jarett J.K."/>
            <person name="Geller-Mcgrath D.E."/>
            <person name="Sieber C.M."/>
            <person name="Emerson J.B."/>
            <person name="Anantharaman K."/>
            <person name="Thomas B.C."/>
            <person name="Malmstrom R."/>
            <person name="Stieglmeier M."/>
            <person name="Klingl A."/>
            <person name="Woyke T."/>
            <person name="Ryan C.M."/>
            <person name="Banfield J.F."/>
        </authorList>
    </citation>
    <scope>NUCLEOTIDE SEQUENCE [LARGE SCALE GENOMIC DNA]</scope>
    <source>
        <strain evidence="1">CG11_big_fil_rev_8_21_14_0_20_46_11</strain>
    </source>
</reference>
<protein>
    <submittedName>
        <fullName evidence="1">Uncharacterized protein</fullName>
    </submittedName>
</protein>